<evidence type="ECO:0000259" key="6">
    <source>
        <dbReference type="PROSITE" id="PS50081"/>
    </source>
</evidence>
<dbReference type="GO" id="GO:0008270">
    <property type="term" value="F:zinc ion binding"/>
    <property type="evidence" value="ECO:0007669"/>
    <property type="project" value="UniProtKB-KW"/>
</dbReference>
<dbReference type="SUPFAM" id="SSF103473">
    <property type="entry name" value="MFS general substrate transporter"/>
    <property type="match status" value="1"/>
</dbReference>
<dbReference type="InterPro" id="IPR019786">
    <property type="entry name" value="Zinc_finger_PHD-type_CS"/>
</dbReference>
<keyword evidence="3" id="KW-0862">Zinc</keyword>
<feature type="domain" description="Phorbol-ester/DAG-type" evidence="6">
    <location>
        <begin position="1"/>
        <end position="49"/>
    </location>
</feature>
<evidence type="ECO:0000256" key="5">
    <source>
        <dbReference type="SAM" id="Phobius"/>
    </source>
</evidence>
<dbReference type="InterPro" id="IPR050327">
    <property type="entry name" value="Proton-linked_MCT"/>
</dbReference>
<feature type="compositionally biased region" description="Basic and acidic residues" evidence="4">
    <location>
        <begin position="342"/>
        <end position="354"/>
    </location>
</feature>
<keyword evidence="1" id="KW-0479">Metal-binding</keyword>
<evidence type="ECO:0000313" key="7">
    <source>
        <dbReference type="EMBL" id="CAH1176876.1"/>
    </source>
</evidence>
<name>A0A9P0DWX0_PHACE</name>
<dbReference type="Proteomes" id="UP001153737">
    <property type="component" value="Chromosome 7"/>
</dbReference>
<feature type="transmembrane region" description="Helical" evidence="5">
    <location>
        <begin position="219"/>
        <end position="239"/>
    </location>
</feature>
<evidence type="ECO:0000256" key="3">
    <source>
        <dbReference type="ARBA" id="ARBA00022833"/>
    </source>
</evidence>
<feature type="transmembrane region" description="Helical" evidence="5">
    <location>
        <begin position="245"/>
        <end position="268"/>
    </location>
</feature>
<dbReference type="AlphaFoldDB" id="A0A9P0DWX0"/>
<dbReference type="PROSITE" id="PS50081">
    <property type="entry name" value="ZF_DAG_PE_2"/>
    <property type="match status" value="1"/>
</dbReference>
<gene>
    <name evidence="7" type="ORF">PHAECO_LOCUS10877</name>
</gene>
<dbReference type="InterPro" id="IPR011011">
    <property type="entry name" value="Znf_FYVE_PHD"/>
</dbReference>
<dbReference type="EMBL" id="OU896713">
    <property type="protein sequence ID" value="CAH1176876.1"/>
    <property type="molecule type" value="Genomic_DNA"/>
</dbReference>
<evidence type="ECO:0000256" key="4">
    <source>
        <dbReference type="SAM" id="MobiDB-lite"/>
    </source>
</evidence>
<reference evidence="7" key="1">
    <citation type="submission" date="2022-01" db="EMBL/GenBank/DDBJ databases">
        <authorList>
            <person name="King R."/>
        </authorList>
    </citation>
    <scope>NUCLEOTIDE SEQUENCE</scope>
</reference>
<dbReference type="InterPro" id="IPR002219">
    <property type="entry name" value="PKC_DAG/PE"/>
</dbReference>
<dbReference type="OrthoDB" id="2213137at2759"/>
<keyword evidence="8" id="KW-1185">Reference proteome</keyword>
<accession>A0A9P0DWX0</accession>
<dbReference type="SUPFAM" id="SSF57903">
    <property type="entry name" value="FYVE/PHD zinc finger"/>
    <property type="match status" value="1"/>
</dbReference>
<keyword evidence="5" id="KW-1133">Transmembrane helix</keyword>
<protein>
    <recommendedName>
        <fullName evidence="6">Phorbol-ester/DAG-type domain-containing protein</fullName>
    </recommendedName>
</protein>
<dbReference type="PROSITE" id="PS01359">
    <property type="entry name" value="ZF_PHD_1"/>
    <property type="match status" value="1"/>
</dbReference>
<organism evidence="7 8">
    <name type="scientific">Phaedon cochleariae</name>
    <name type="common">Mustard beetle</name>
    <dbReference type="NCBI Taxonomy" id="80249"/>
    <lineage>
        <taxon>Eukaryota</taxon>
        <taxon>Metazoa</taxon>
        <taxon>Ecdysozoa</taxon>
        <taxon>Arthropoda</taxon>
        <taxon>Hexapoda</taxon>
        <taxon>Insecta</taxon>
        <taxon>Pterygota</taxon>
        <taxon>Neoptera</taxon>
        <taxon>Endopterygota</taxon>
        <taxon>Coleoptera</taxon>
        <taxon>Polyphaga</taxon>
        <taxon>Cucujiformia</taxon>
        <taxon>Chrysomeloidea</taxon>
        <taxon>Chrysomelidae</taxon>
        <taxon>Chrysomelinae</taxon>
        <taxon>Chrysomelini</taxon>
        <taxon>Phaedon</taxon>
    </lineage>
</organism>
<feature type="transmembrane region" description="Helical" evidence="5">
    <location>
        <begin position="280"/>
        <end position="299"/>
    </location>
</feature>
<keyword evidence="5" id="KW-0472">Membrane</keyword>
<keyword evidence="2" id="KW-0863">Zinc-finger</keyword>
<dbReference type="PANTHER" id="PTHR11360:SF286">
    <property type="entry name" value="GH22266P"/>
    <property type="match status" value="1"/>
</dbReference>
<evidence type="ECO:0000256" key="1">
    <source>
        <dbReference type="ARBA" id="ARBA00022723"/>
    </source>
</evidence>
<feature type="region of interest" description="Disordered" evidence="4">
    <location>
        <begin position="316"/>
        <end position="354"/>
    </location>
</feature>
<evidence type="ECO:0000256" key="2">
    <source>
        <dbReference type="ARBA" id="ARBA00022771"/>
    </source>
</evidence>
<dbReference type="InterPro" id="IPR036259">
    <property type="entry name" value="MFS_trans_sf"/>
</dbReference>
<evidence type="ECO:0000313" key="8">
    <source>
        <dbReference type="Proteomes" id="UP001153737"/>
    </source>
</evidence>
<keyword evidence="5" id="KW-0812">Transmembrane</keyword>
<reference evidence="7" key="2">
    <citation type="submission" date="2022-10" db="EMBL/GenBank/DDBJ databases">
        <authorList>
            <consortium name="ENA_rothamsted_submissions"/>
            <consortium name="culmorum"/>
            <person name="King R."/>
        </authorList>
    </citation>
    <scope>NUCLEOTIDE SEQUENCE</scope>
</reference>
<proteinExistence type="predicted"/>
<dbReference type="PANTHER" id="PTHR11360">
    <property type="entry name" value="MONOCARBOXYLATE TRANSPORTER"/>
    <property type="match status" value="1"/>
</dbReference>
<sequence>MPPPSTCGVCESAISGDNNEYNDSLHCSVCFEQTHRTCGQLLSDSTWTCTKCAENSDSSFKSTVAMNKDEPLTVKHFELIMKQLSSLNSSIISCNKHIEDLHSLVASHATAISNCPRQAEFLATLSTAAQPSSGGRRHSVVTISRMPPAMFGRHRRESVAAFPSGGAALGRVLPNRRESIACPPSTEPRASFLLSIIGITNTVGRIACGYFADFPQVNALFVNNVCLIISAVAVSLTPICHTYGFYIAISIMFGIAVWAAAIVGSPLAGALYDATHSYKVPFYVAGGLFALAAVTSFLAPCLKGFGDALTPIDEDEEEDEPITMGHQGGKRLPTIVKTASSPDEKEIQMKESVL</sequence>
<dbReference type="GO" id="GO:0008028">
    <property type="term" value="F:monocarboxylic acid transmembrane transporter activity"/>
    <property type="evidence" value="ECO:0007669"/>
    <property type="project" value="TreeGrafter"/>
</dbReference>